<comment type="caution">
    <text evidence="1">The sequence shown here is derived from an EMBL/GenBank/DDBJ whole genome shotgun (WGS) entry which is preliminary data.</text>
</comment>
<evidence type="ECO:0000313" key="2">
    <source>
        <dbReference type="Proteomes" id="UP001139559"/>
    </source>
</evidence>
<evidence type="ECO:0000313" key="1">
    <source>
        <dbReference type="EMBL" id="MCK6264285.1"/>
    </source>
</evidence>
<proteinExistence type="predicted"/>
<dbReference type="AlphaFoldDB" id="A0A9X1XLA8"/>
<reference evidence="1" key="1">
    <citation type="submission" date="2021-11" db="EMBL/GenBank/DDBJ databases">
        <title>Vibrio ZSDE26 sp. nov. and Vibrio ZSDZ34 sp. nov., isolated from coastal seawater in Qingdao.</title>
        <authorList>
            <person name="Zhang P."/>
        </authorList>
    </citation>
    <scope>NUCLEOTIDE SEQUENCE</scope>
    <source>
        <strain evidence="1">ZSDE26</strain>
    </source>
</reference>
<organism evidence="1 2">
    <name type="scientific">Vibrio amylolyticus</name>
    <dbReference type="NCBI Taxonomy" id="2847292"/>
    <lineage>
        <taxon>Bacteria</taxon>
        <taxon>Pseudomonadati</taxon>
        <taxon>Pseudomonadota</taxon>
        <taxon>Gammaproteobacteria</taxon>
        <taxon>Vibrionales</taxon>
        <taxon>Vibrionaceae</taxon>
        <taxon>Vibrio</taxon>
    </lineage>
</organism>
<accession>A0A9X1XLA8</accession>
<dbReference type="PIRSF" id="PIRSF028200">
    <property type="entry name" value="UCP028200"/>
    <property type="match status" value="1"/>
</dbReference>
<dbReference type="Proteomes" id="UP001139559">
    <property type="component" value="Unassembled WGS sequence"/>
</dbReference>
<dbReference type="Pfam" id="PF19795">
    <property type="entry name" value="DUF6279"/>
    <property type="match status" value="1"/>
</dbReference>
<dbReference type="RefSeq" id="WP_248009370.1">
    <property type="nucleotide sequence ID" value="NZ_JAJHVV010000008.1"/>
</dbReference>
<dbReference type="EMBL" id="JAJHVV010000008">
    <property type="protein sequence ID" value="MCK6264285.1"/>
    <property type="molecule type" value="Genomic_DNA"/>
</dbReference>
<dbReference type="PROSITE" id="PS51257">
    <property type="entry name" value="PROKAR_LIPOPROTEIN"/>
    <property type="match status" value="1"/>
</dbReference>
<keyword evidence="1" id="KW-0449">Lipoprotein</keyword>
<keyword evidence="2" id="KW-1185">Reference proteome</keyword>
<name>A0A9X1XLA8_9VIBR</name>
<dbReference type="InterPro" id="IPR016875">
    <property type="entry name" value="UCP028200"/>
</dbReference>
<sequence length="276" mass="33089">MRVIIVALVCVLLASCGTKFAYRNMDWFILEYVDDFVDLTSDQDDILTLQIEQLSDWHRAEELPLYVQHLDSLLSLAPQTLTQEDIAAHFKQIELHSERLLNRVAPDLYALTQTLTDEQVEQLLESIAERHQEYRDKYKELSDEEIHERYQERIGDKVETWIGRLSKEQKQIVEQWGDRFMISAYEWMAYQTTMHNEWQTVLERRDDLSYFQPNFQRLLFESDRLFTPELIEMIEHNRSVSEEHIVMIAKSMSDKQWKHFKKEVNKWKSVAEDLQQ</sequence>
<gene>
    <name evidence="1" type="ORF">KP803_13475</name>
</gene>
<protein>
    <submittedName>
        <fullName evidence="1">DUF6279 family lipoprotein</fullName>
    </submittedName>
</protein>